<feature type="compositionally biased region" description="Basic and acidic residues" evidence="6">
    <location>
        <begin position="529"/>
        <end position="547"/>
    </location>
</feature>
<dbReference type="EMBL" id="LUGH01000744">
    <property type="protein sequence ID" value="OBZ82987.1"/>
    <property type="molecule type" value="Genomic_DNA"/>
</dbReference>
<dbReference type="Pfam" id="PF00170">
    <property type="entry name" value="bZIP_1"/>
    <property type="match status" value="1"/>
</dbReference>
<dbReference type="SMART" id="SM00338">
    <property type="entry name" value="BRLZ"/>
    <property type="match status" value="1"/>
</dbReference>
<feature type="compositionally biased region" description="Low complexity" evidence="6">
    <location>
        <begin position="305"/>
        <end position="324"/>
    </location>
</feature>
<evidence type="ECO:0000256" key="5">
    <source>
        <dbReference type="SAM" id="Coils"/>
    </source>
</evidence>
<feature type="region of interest" description="Disordered" evidence="6">
    <location>
        <begin position="529"/>
        <end position="560"/>
    </location>
</feature>
<gene>
    <name evidence="8" type="ORF">A0J61_08961</name>
</gene>
<comment type="caution">
    <text evidence="8">The sequence shown here is derived from an EMBL/GenBank/DDBJ whole genome shotgun (WGS) entry which is preliminary data.</text>
</comment>
<evidence type="ECO:0000256" key="6">
    <source>
        <dbReference type="SAM" id="MobiDB-lite"/>
    </source>
</evidence>
<keyword evidence="3" id="KW-0804">Transcription</keyword>
<dbReference type="CDD" id="cd14810">
    <property type="entry name" value="bZIP_u1"/>
    <property type="match status" value="1"/>
</dbReference>
<dbReference type="PROSITE" id="PS00036">
    <property type="entry name" value="BZIP_BASIC"/>
    <property type="match status" value="1"/>
</dbReference>
<proteinExistence type="predicted"/>
<evidence type="ECO:0000313" key="8">
    <source>
        <dbReference type="EMBL" id="OBZ82987.1"/>
    </source>
</evidence>
<dbReference type="InterPro" id="IPR051027">
    <property type="entry name" value="bZIP_transcription_factors"/>
</dbReference>
<comment type="subcellular location">
    <subcellularLocation>
        <location evidence="1">Nucleus</location>
    </subcellularLocation>
</comment>
<feature type="region of interest" description="Disordered" evidence="6">
    <location>
        <begin position="298"/>
        <end position="326"/>
    </location>
</feature>
<feature type="domain" description="BZIP" evidence="7">
    <location>
        <begin position="234"/>
        <end position="297"/>
    </location>
</feature>
<sequence>MEPMSFDWLDNDNDILDSLVQLASLPNQPISPDNVSHINTNNDILHYLNQQANTQQQHNMNSTSSGSFLMQGGFAFEPSVTHNLPSRQQEMSPEKVNQVIESIGRIDPAATGGVPPKFNEAEVSAVFQQPISIVQGNDNFVTFTPVLSKSGDSATADTNSNGHRNTKSKQTAKKVKYREPIFVTESPQSFNKKMKKYPANNTNNTHQSSSAEENSEDEDETMLQNTNSSSLKQMSSKERRQLRNKISARNFRVRRKEYITKLEEKVEQQEKIIQSLREENAKLRKANQEVMNQVLDQLITPPPSSDEFQSSSPSSSSEGHGSPYGPAPIQQFQFNDLYSFDLFDQHPAQPLPETSNAFYLNHAVMPDWDMQRVLSDKMVSETTDEHKKELVRDLFANYPLLAPALMSIVIRHTLSLEYVANLMREFTESIENDNATVYGRSEDEETLRGHDDLEDLKASMNAMNINEDKVKEETPSPKEKQDELDDQAHLEIMLKSCFVSYALQRARGLSHQQAFDRYKQCAKHHPEWIEKIKKQSKKTKETKDSKKAGSSKKSSKKSSGIQTLQAYCRVAGTLLRQPQRMTNVGQVLKEQIQFTSNKHISVIEHNFRKSINSSRPQNFRIANC</sequence>
<accession>A0A1C7N1Q3</accession>
<feature type="region of interest" description="Disordered" evidence="6">
    <location>
        <begin position="462"/>
        <end position="483"/>
    </location>
</feature>
<dbReference type="PROSITE" id="PS50217">
    <property type="entry name" value="BZIP"/>
    <property type="match status" value="1"/>
</dbReference>
<dbReference type="AlphaFoldDB" id="A0A1C7N1Q3"/>
<keyword evidence="2" id="KW-0805">Transcription regulation</keyword>
<evidence type="ECO:0000256" key="2">
    <source>
        <dbReference type="ARBA" id="ARBA00023015"/>
    </source>
</evidence>
<feature type="compositionally biased region" description="Polar residues" evidence="6">
    <location>
        <begin position="149"/>
        <end position="163"/>
    </location>
</feature>
<feature type="compositionally biased region" description="Basic residues" evidence="6">
    <location>
        <begin position="164"/>
        <end position="176"/>
    </location>
</feature>
<dbReference type="SUPFAM" id="SSF57959">
    <property type="entry name" value="Leucine zipper domain"/>
    <property type="match status" value="1"/>
</dbReference>
<keyword evidence="5" id="KW-0175">Coiled coil</keyword>
<evidence type="ECO:0000256" key="4">
    <source>
        <dbReference type="ARBA" id="ARBA00023242"/>
    </source>
</evidence>
<evidence type="ECO:0000256" key="1">
    <source>
        <dbReference type="ARBA" id="ARBA00004123"/>
    </source>
</evidence>
<evidence type="ECO:0000313" key="9">
    <source>
        <dbReference type="Proteomes" id="UP000093000"/>
    </source>
</evidence>
<dbReference type="GO" id="GO:0005634">
    <property type="term" value="C:nucleus"/>
    <property type="evidence" value="ECO:0007669"/>
    <property type="project" value="UniProtKB-SubCell"/>
</dbReference>
<evidence type="ECO:0000256" key="3">
    <source>
        <dbReference type="ARBA" id="ARBA00023163"/>
    </source>
</evidence>
<dbReference type="OrthoDB" id="5571888at2759"/>
<feature type="compositionally biased region" description="Polar residues" evidence="6">
    <location>
        <begin position="222"/>
        <end position="234"/>
    </location>
</feature>
<dbReference type="PANTHER" id="PTHR19304">
    <property type="entry name" value="CYCLIC-AMP RESPONSE ELEMENT BINDING PROTEIN"/>
    <property type="match status" value="1"/>
</dbReference>
<feature type="coiled-coil region" evidence="5">
    <location>
        <begin position="259"/>
        <end position="296"/>
    </location>
</feature>
<dbReference type="InterPro" id="IPR004827">
    <property type="entry name" value="bZIP"/>
</dbReference>
<dbReference type="Gene3D" id="1.20.5.170">
    <property type="match status" value="1"/>
</dbReference>
<dbReference type="InterPro" id="IPR046347">
    <property type="entry name" value="bZIP_sf"/>
</dbReference>
<name>A0A1C7N1Q3_9FUNG</name>
<evidence type="ECO:0000259" key="7">
    <source>
        <dbReference type="PROSITE" id="PS50217"/>
    </source>
</evidence>
<dbReference type="STRING" id="101091.A0A1C7N1Q3"/>
<dbReference type="GO" id="GO:0003700">
    <property type="term" value="F:DNA-binding transcription factor activity"/>
    <property type="evidence" value="ECO:0007669"/>
    <property type="project" value="InterPro"/>
</dbReference>
<protein>
    <recommendedName>
        <fullName evidence="7">BZIP domain-containing protein</fullName>
    </recommendedName>
</protein>
<dbReference type="Proteomes" id="UP000093000">
    <property type="component" value="Unassembled WGS sequence"/>
</dbReference>
<reference evidence="8 9" key="1">
    <citation type="submission" date="2016-03" db="EMBL/GenBank/DDBJ databases">
        <title>Choanephora cucurbitarum.</title>
        <authorList>
            <person name="Min B."/>
            <person name="Park H."/>
            <person name="Park J.-H."/>
            <person name="Shin H.-D."/>
            <person name="Choi I.-G."/>
        </authorList>
    </citation>
    <scope>NUCLEOTIDE SEQUENCE [LARGE SCALE GENOMIC DNA]</scope>
    <source>
        <strain evidence="8 9">KUS-F28377</strain>
    </source>
</reference>
<organism evidence="8 9">
    <name type="scientific">Choanephora cucurbitarum</name>
    <dbReference type="NCBI Taxonomy" id="101091"/>
    <lineage>
        <taxon>Eukaryota</taxon>
        <taxon>Fungi</taxon>
        <taxon>Fungi incertae sedis</taxon>
        <taxon>Mucoromycota</taxon>
        <taxon>Mucoromycotina</taxon>
        <taxon>Mucoromycetes</taxon>
        <taxon>Mucorales</taxon>
        <taxon>Mucorineae</taxon>
        <taxon>Choanephoraceae</taxon>
        <taxon>Choanephoroideae</taxon>
        <taxon>Choanephora</taxon>
    </lineage>
</organism>
<keyword evidence="9" id="KW-1185">Reference proteome</keyword>
<feature type="compositionally biased region" description="Basic and acidic residues" evidence="6">
    <location>
        <begin position="466"/>
        <end position="483"/>
    </location>
</feature>
<dbReference type="InParanoid" id="A0A1C7N1Q3"/>
<feature type="region of interest" description="Disordered" evidence="6">
    <location>
        <begin position="149"/>
        <end position="245"/>
    </location>
</feature>
<keyword evidence="4" id="KW-0539">Nucleus</keyword>